<gene>
    <name evidence="2" type="ORF">VIS_S3CIB80036</name>
</gene>
<evidence type="ECO:0000313" key="2">
    <source>
        <dbReference type="EMBL" id="CCG00115.1"/>
    </source>
</evidence>
<dbReference type="Gene3D" id="1.10.530.10">
    <property type="match status" value="1"/>
</dbReference>
<reference evidence="2" key="1">
    <citation type="journal article" date="2012" name="Environ. Microbiol.">
        <title>Genomic content of uncultured Bacteroidetes from contrasting oceanic provinces in the North Atlantic Ocean.</title>
        <authorList>
            <person name="Gomez-Pereira P.R."/>
            <person name="Schuler M."/>
            <person name="Fuchs B.M."/>
            <person name="Bennke C."/>
            <person name="Teeling H."/>
            <person name="Waldmann J."/>
            <person name="Richter M."/>
            <person name="Barbe V."/>
            <person name="Bataille E."/>
            <person name="Glockner F.O."/>
            <person name="Amann R."/>
        </authorList>
    </citation>
    <scope>NUCLEOTIDE SEQUENCE</scope>
</reference>
<dbReference type="EMBL" id="FO117598">
    <property type="protein sequence ID" value="CCG00115.1"/>
    <property type="molecule type" value="Genomic_DNA"/>
</dbReference>
<dbReference type="Pfam" id="PF01464">
    <property type="entry name" value="SLT"/>
    <property type="match status" value="1"/>
</dbReference>
<reference evidence="2" key="2">
    <citation type="submission" date="2012-02" db="EMBL/GenBank/DDBJ databases">
        <authorList>
            <person name="Genoscope - CEA"/>
        </authorList>
    </citation>
    <scope>NUCLEOTIDE SEQUENCE</scope>
</reference>
<sequence length="287" mass="33427">MEGQKQEESKSTPESKVEHFQMPQLPDSIIFAGELIDFTDWDLKERLDKELHAIVYYHNLIIPCLKRSTRFLPELERLMKENNLPDDFKYLAIIESGLENVTSPSGAQGFWQFMAATAREYEMTISEYIDERNDLAKSTPAAAKYIINAKDSMGSWVDAAASFNRGEAGLKKDKKWQEADSYFDTYMNTETGRYVFRILAMKLIFEDPMKYGYDLKKIEQYEPYETKSERVEEGILDVAHWSKEKGYNYKIVRKLNPWIIGNRLPNRSGGYTILLPAKDEHFSNYKD</sequence>
<dbReference type="AlphaFoldDB" id="H6RGF4"/>
<dbReference type="InterPro" id="IPR008258">
    <property type="entry name" value="Transglycosylase_SLT_dom_1"/>
</dbReference>
<dbReference type="CDD" id="cd16894">
    <property type="entry name" value="MltD-like"/>
    <property type="match status" value="1"/>
</dbReference>
<feature type="domain" description="Transglycosylase SLT" evidence="1">
    <location>
        <begin position="80"/>
        <end position="178"/>
    </location>
</feature>
<organism evidence="2">
    <name type="scientific">uncultured Flavobacteriia bacterium</name>
    <dbReference type="NCBI Taxonomy" id="212695"/>
    <lineage>
        <taxon>Bacteria</taxon>
        <taxon>Pseudomonadati</taxon>
        <taxon>Bacteroidota</taxon>
        <taxon>Flavobacteriia</taxon>
        <taxon>environmental samples</taxon>
    </lineage>
</organism>
<dbReference type="SUPFAM" id="SSF53955">
    <property type="entry name" value="Lysozyme-like"/>
    <property type="match status" value="1"/>
</dbReference>
<protein>
    <submittedName>
        <fullName evidence="2">Lytic murein transglycosylase</fullName>
    </submittedName>
</protein>
<proteinExistence type="predicted"/>
<name>H6RGF4_9BACT</name>
<evidence type="ECO:0000259" key="1">
    <source>
        <dbReference type="Pfam" id="PF01464"/>
    </source>
</evidence>
<accession>H6RGF4</accession>
<dbReference type="InterPro" id="IPR023346">
    <property type="entry name" value="Lysozyme-like_dom_sf"/>
</dbReference>